<dbReference type="Proteomes" id="UP000298355">
    <property type="component" value="Unassembled WGS sequence"/>
</dbReference>
<accession>A0ABY2IYC1</accession>
<keyword evidence="3" id="KW-1185">Reference proteome</keyword>
<gene>
    <name evidence="2" type="ORF">E3O65_14975</name>
</gene>
<feature type="region of interest" description="Disordered" evidence="1">
    <location>
        <begin position="1"/>
        <end position="74"/>
    </location>
</feature>
<comment type="caution">
    <text evidence="2">The sequence shown here is derived from an EMBL/GenBank/DDBJ whole genome shotgun (WGS) entry which is preliminary data.</text>
</comment>
<sequence length="124" mass="14110">MGARERSGRARVLRRLARGTPPAQRRGTRARGAPRRARRRDERPGRKHHPRPGRRQASGFGRARSAESDRHDAHLPECLRGRLFARYGWPTPRHAMPREEPHMIRSDFAGLTCMTAGLFGVTTD</sequence>
<dbReference type="EMBL" id="SOGJ01000034">
    <property type="protein sequence ID" value="TFC95351.1"/>
    <property type="molecule type" value="Genomic_DNA"/>
</dbReference>
<proteinExistence type="predicted"/>
<evidence type="ECO:0000313" key="2">
    <source>
        <dbReference type="EMBL" id="TFC95351.1"/>
    </source>
</evidence>
<protein>
    <submittedName>
        <fullName evidence="2">Uncharacterized protein</fullName>
    </submittedName>
</protein>
<feature type="compositionally biased region" description="Basic residues" evidence="1">
    <location>
        <begin position="45"/>
        <end position="54"/>
    </location>
</feature>
<feature type="compositionally biased region" description="Basic residues" evidence="1">
    <location>
        <begin position="26"/>
        <end position="38"/>
    </location>
</feature>
<evidence type="ECO:0000256" key="1">
    <source>
        <dbReference type="SAM" id="MobiDB-lite"/>
    </source>
</evidence>
<evidence type="ECO:0000313" key="3">
    <source>
        <dbReference type="Proteomes" id="UP000298355"/>
    </source>
</evidence>
<name>A0ABY2IYC1_9MICO</name>
<organism evidence="2 3">
    <name type="scientific">Cryobacterium breve</name>
    <dbReference type="NCBI Taxonomy" id="1259258"/>
    <lineage>
        <taxon>Bacteria</taxon>
        <taxon>Bacillati</taxon>
        <taxon>Actinomycetota</taxon>
        <taxon>Actinomycetes</taxon>
        <taxon>Micrococcales</taxon>
        <taxon>Microbacteriaceae</taxon>
        <taxon>Cryobacterium</taxon>
    </lineage>
</organism>
<reference evidence="2 3" key="1">
    <citation type="submission" date="2019-03" db="EMBL/GenBank/DDBJ databases">
        <title>Genomics of glacier-inhabiting Cryobacterium strains.</title>
        <authorList>
            <person name="Liu Q."/>
            <person name="Xin Y.-H."/>
        </authorList>
    </citation>
    <scope>NUCLEOTIDE SEQUENCE [LARGE SCALE GENOMIC DNA]</scope>
    <source>
        <strain evidence="2 3">TMT4-23</strain>
    </source>
</reference>
<feature type="compositionally biased region" description="Basic and acidic residues" evidence="1">
    <location>
        <begin position="64"/>
        <end position="74"/>
    </location>
</feature>